<comment type="catalytic activity">
    <reaction evidence="8">
        <text>an all-trans-polyprenyl diphosphate + 1,4-dihydroxy-2-naphthoate + H(+) = a 2-demethylmenaquinol + CO2 + diphosphate</text>
        <dbReference type="Rhea" id="RHEA:26478"/>
        <dbReference type="Rhea" id="RHEA-COMP:9563"/>
        <dbReference type="Rhea" id="RHEA-COMP:9564"/>
        <dbReference type="ChEBI" id="CHEBI:11173"/>
        <dbReference type="ChEBI" id="CHEBI:15378"/>
        <dbReference type="ChEBI" id="CHEBI:16526"/>
        <dbReference type="ChEBI" id="CHEBI:33019"/>
        <dbReference type="ChEBI" id="CHEBI:55437"/>
        <dbReference type="ChEBI" id="CHEBI:58914"/>
        <dbReference type="EC" id="2.5.1.74"/>
    </reaction>
</comment>
<dbReference type="CDD" id="cd13962">
    <property type="entry name" value="PT_UbiA_UBIAD1"/>
    <property type="match status" value="1"/>
</dbReference>
<reference evidence="10 11" key="1">
    <citation type="submission" date="2019-01" db="EMBL/GenBank/DDBJ databases">
        <title>Cytophagaceae bacterium strain CAR-16.</title>
        <authorList>
            <person name="Chen W.-M."/>
        </authorList>
    </citation>
    <scope>NUCLEOTIDE SEQUENCE [LARGE SCALE GENOMIC DNA]</scope>
    <source>
        <strain evidence="10 11">CAR-16</strain>
    </source>
</reference>
<dbReference type="NCBIfam" id="TIGR00751">
    <property type="entry name" value="menA"/>
    <property type="match status" value="1"/>
</dbReference>
<evidence type="ECO:0000256" key="1">
    <source>
        <dbReference type="ARBA" id="ARBA00004141"/>
    </source>
</evidence>
<keyword evidence="3 8" id="KW-1003">Cell membrane</keyword>
<dbReference type="OrthoDB" id="9767568at2"/>
<dbReference type="GO" id="GO:0005886">
    <property type="term" value="C:plasma membrane"/>
    <property type="evidence" value="ECO:0007669"/>
    <property type="project" value="UniProtKB-SubCell"/>
</dbReference>
<keyword evidence="7 8" id="KW-0472">Membrane</keyword>
<feature type="transmembrane region" description="Helical" evidence="8">
    <location>
        <begin position="35"/>
        <end position="55"/>
    </location>
</feature>
<evidence type="ECO:0000256" key="8">
    <source>
        <dbReference type="HAMAP-Rule" id="MF_01937"/>
    </source>
</evidence>
<feature type="transmembrane region" description="Helical" evidence="8">
    <location>
        <begin position="150"/>
        <end position="168"/>
    </location>
</feature>
<dbReference type="PIRSF" id="PIRSF005355">
    <property type="entry name" value="UBIAD1"/>
    <property type="match status" value="1"/>
</dbReference>
<evidence type="ECO:0000256" key="7">
    <source>
        <dbReference type="ARBA" id="ARBA00023136"/>
    </source>
</evidence>
<dbReference type="AlphaFoldDB" id="A0A4V1M5T2"/>
<organism evidence="10 11">
    <name type="scientific">Aquirufa rosea</name>
    <dbReference type="NCBI Taxonomy" id="2509241"/>
    <lineage>
        <taxon>Bacteria</taxon>
        <taxon>Pseudomonadati</taxon>
        <taxon>Bacteroidota</taxon>
        <taxon>Cytophagia</taxon>
        <taxon>Cytophagales</taxon>
        <taxon>Flectobacillaceae</taxon>
        <taxon>Aquirufa</taxon>
    </lineage>
</organism>
<evidence type="ECO:0000256" key="5">
    <source>
        <dbReference type="ARBA" id="ARBA00022692"/>
    </source>
</evidence>
<dbReference type="RefSeq" id="WP_129025836.1">
    <property type="nucleotide sequence ID" value="NZ_SDHY01000001.1"/>
</dbReference>
<keyword evidence="2 8" id="KW-0474">Menaquinone biosynthesis</keyword>
<feature type="transmembrane region" description="Helical" evidence="8">
    <location>
        <begin position="247"/>
        <end position="265"/>
    </location>
</feature>
<feature type="transmembrane region" description="Helical" evidence="8">
    <location>
        <begin position="174"/>
        <end position="194"/>
    </location>
</feature>
<dbReference type="PANTHER" id="PTHR13929:SF0">
    <property type="entry name" value="UBIA PRENYLTRANSFERASE DOMAIN-CONTAINING PROTEIN 1"/>
    <property type="match status" value="1"/>
</dbReference>
<comment type="pathway">
    <text evidence="8">Quinol/quinone metabolism; menaquinone biosynthesis; menaquinol from 1,4-dihydroxy-2-naphthoate: step 1/2.</text>
</comment>
<evidence type="ECO:0000256" key="9">
    <source>
        <dbReference type="NCBIfam" id="TIGR00751"/>
    </source>
</evidence>
<feature type="transmembrane region" description="Helical" evidence="8">
    <location>
        <begin position="225"/>
        <end position="241"/>
    </location>
</feature>
<dbReference type="Proteomes" id="UP000289455">
    <property type="component" value="Unassembled WGS sequence"/>
</dbReference>
<evidence type="ECO:0000313" key="10">
    <source>
        <dbReference type="EMBL" id="RXK52502.1"/>
    </source>
</evidence>
<evidence type="ECO:0000256" key="3">
    <source>
        <dbReference type="ARBA" id="ARBA00022475"/>
    </source>
</evidence>
<dbReference type="Pfam" id="PF01040">
    <property type="entry name" value="UbiA"/>
    <property type="match status" value="1"/>
</dbReference>
<feature type="transmembrane region" description="Helical" evidence="8">
    <location>
        <begin position="285"/>
        <end position="302"/>
    </location>
</feature>
<keyword evidence="6 8" id="KW-1133">Transmembrane helix</keyword>
<sequence>MNRWVEAARPRTLPLAIASTILGNILAYVNGHFNWLIASLAILTTLSLQILSNFANDLGDTQNGIDNSNRKVALRAVQTGAISPAEMKKAVYLSAIISFLTGLTLLYFSLQHASLAIILTFLALGVMAIAAAIAYTVGKRPYGYIGLGDLSVFIFFGLVGTVGVYFLQTLEFKISTILPAAGCGFMSVAVLNLNNLRDLENDKKQGKHSIPVRIGKKAGFLYQKFLYILTILSFGLFPMVNTGTPPTFLQSSTMLAAYIPIALLANKLHDKLSPAQIDPFLKKTALITLWLILVFGFTQIFLSE</sequence>
<dbReference type="Gene3D" id="1.10.357.140">
    <property type="entry name" value="UbiA prenyltransferase"/>
    <property type="match status" value="1"/>
</dbReference>
<feature type="transmembrane region" description="Helical" evidence="8">
    <location>
        <begin position="116"/>
        <end position="138"/>
    </location>
</feature>
<dbReference type="PANTHER" id="PTHR13929">
    <property type="entry name" value="1,4-DIHYDROXY-2-NAPHTHOATE OCTAPRENYLTRANSFERASE"/>
    <property type="match status" value="1"/>
</dbReference>
<evidence type="ECO:0000256" key="6">
    <source>
        <dbReference type="ARBA" id="ARBA00022989"/>
    </source>
</evidence>
<keyword evidence="11" id="KW-1185">Reference proteome</keyword>
<dbReference type="InterPro" id="IPR044878">
    <property type="entry name" value="UbiA_sf"/>
</dbReference>
<comment type="function">
    <text evidence="8">Conversion of 1,4-dihydroxy-2-naphthoate (DHNA) to demethylmenaquinone (DMK).</text>
</comment>
<dbReference type="EC" id="2.5.1.74" evidence="8 9"/>
<dbReference type="UniPathway" id="UPA00079">
    <property type="reaction ID" value="UER00168"/>
</dbReference>
<proteinExistence type="inferred from homology"/>
<dbReference type="EMBL" id="SDHY01000001">
    <property type="protein sequence ID" value="RXK52502.1"/>
    <property type="molecule type" value="Genomic_DNA"/>
</dbReference>
<protein>
    <recommendedName>
        <fullName evidence="8 9">1,4-dihydroxy-2-naphthoate octaprenyltransferase</fullName>
        <shortName evidence="8">DHNA-octaprenyltransferase</shortName>
        <ecNumber evidence="8 9">2.5.1.74</ecNumber>
    </recommendedName>
</protein>
<evidence type="ECO:0000256" key="4">
    <source>
        <dbReference type="ARBA" id="ARBA00022679"/>
    </source>
</evidence>
<feature type="transmembrane region" description="Helical" evidence="8">
    <location>
        <begin position="90"/>
        <end position="110"/>
    </location>
</feature>
<evidence type="ECO:0000313" key="11">
    <source>
        <dbReference type="Proteomes" id="UP000289455"/>
    </source>
</evidence>
<dbReference type="InterPro" id="IPR000537">
    <property type="entry name" value="UbiA_prenyltransferase"/>
</dbReference>
<comment type="caution">
    <text evidence="10">The sequence shown here is derived from an EMBL/GenBank/DDBJ whole genome shotgun (WGS) entry which is preliminary data.</text>
</comment>
<comment type="subcellular location">
    <subcellularLocation>
        <location evidence="8">Cell membrane</location>
        <topology evidence="8">Multi-pass membrane protein</topology>
    </subcellularLocation>
    <subcellularLocation>
        <location evidence="1">Membrane</location>
        <topology evidence="1">Multi-pass membrane protein</topology>
    </subcellularLocation>
</comment>
<feature type="transmembrane region" description="Helical" evidence="8">
    <location>
        <begin position="12"/>
        <end position="29"/>
    </location>
</feature>
<gene>
    <name evidence="8 10" type="primary">menA</name>
    <name evidence="10" type="ORF">ESB04_02295</name>
</gene>
<dbReference type="GO" id="GO:0046428">
    <property type="term" value="F:1,4-dihydroxy-2-naphthoate polyprenyltransferase activity"/>
    <property type="evidence" value="ECO:0007669"/>
    <property type="project" value="UniProtKB-UniRule"/>
</dbReference>
<accession>A0A4V1M5T2</accession>
<name>A0A4V1M5T2_9BACT</name>
<dbReference type="InterPro" id="IPR026046">
    <property type="entry name" value="UBIAD1"/>
</dbReference>
<dbReference type="HAMAP" id="MF_01937">
    <property type="entry name" value="MenA_1"/>
    <property type="match status" value="1"/>
</dbReference>
<keyword evidence="4 8" id="KW-0808">Transferase</keyword>
<keyword evidence="5 8" id="KW-0812">Transmembrane</keyword>
<dbReference type="GO" id="GO:0042371">
    <property type="term" value="P:vitamin K biosynthetic process"/>
    <property type="evidence" value="ECO:0007669"/>
    <property type="project" value="TreeGrafter"/>
</dbReference>
<dbReference type="InterPro" id="IPR004657">
    <property type="entry name" value="MenA"/>
</dbReference>
<dbReference type="Gene3D" id="1.20.120.1780">
    <property type="entry name" value="UbiA prenyltransferase"/>
    <property type="match status" value="1"/>
</dbReference>
<evidence type="ECO:0000256" key="2">
    <source>
        <dbReference type="ARBA" id="ARBA00022428"/>
    </source>
</evidence>
<comment type="similarity">
    <text evidence="8">Belongs to the MenA family. Type 1 subfamily.</text>
</comment>
<dbReference type="GO" id="GO:0009234">
    <property type="term" value="P:menaquinone biosynthetic process"/>
    <property type="evidence" value="ECO:0007669"/>
    <property type="project" value="UniProtKB-UniRule"/>
</dbReference>